<dbReference type="Proteomes" id="UP001524586">
    <property type="component" value="Unassembled WGS sequence"/>
</dbReference>
<organism evidence="1 2">
    <name type="scientific">Methylomonas rivi</name>
    <dbReference type="NCBI Taxonomy" id="2952226"/>
    <lineage>
        <taxon>Bacteria</taxon>
        <taxon>Pseudomonadati</taxon>
        <taxon>Pseudomonadota</taxon>
        <taxon>Gammaproteobacteria</taxon>
        <taxon>Methylococcales</taxon>
        <taxon>Methylococcaceae</taxon>
        <taxon>Methylomonas</taxon>
    </lineage>
</organism>
<name>A0ABT1UAH3_9GAMM</name>
<keyword evidence="2" id="KW-1185">Reference proteome</keyword>
<reference evidence="1 2" key="1">
    <citation type="submission" date="2022-07" db="EMBL/GenBank/DDBJ databases">
        <title>Methylomonas rivi sp. nov., Methylomonas rosea sp. nov., Methylomonas aureus sp. nov. and Methylomonas subterranea sp. nov., four novel methanotrophs isolated from a freshwater creek and the deep terrestrial subsurface.</title>
        <authorList>
            <person name="Abin C."/>
            <person name="Sankaranarayanan K."/>
            <person name="Garner C."/>
            <person name="Sindelar R."/>
            <person name="Kotary K."/>
            <person name="Garner R."/>
            <person name="Barclay S."/>
            <person name="Lawson P."/>
            <person name="Krumholz L."/>
        </authorList>
    </citation>
    <scope>NUCLEOTIDE SEQUENCE [LARGE SCALE GENOMIC DNA]</scope>
    <source>
        <strain evidence="1 2">WSC-6</strain>
    </source>
</reference>
<accession>A0ABT1UAH3</accession>
<protein>
    <submittedName>
        <fullName evidence="1">Uncharacterized protein</fullName>
    </submittedName>
</protein>
<proteinExistence type="predicted"/>
<evidence type="ECO:0000313" key="2">
    <source>
        <dbReference type="Proteomes" id="UP001524586"/>
    </source>
</evidence>
<evidence type="ECO:0000313" key="1">
    <source>
        <dbReference type="EMBL" id="MCQ8130056.1"/>
    </source>
</evidence>
<gene>
    <name evidence="1" type="ORF">NP596_16480</name>
</gene>
<comment type="caution">
    <text evidence="1">The sequence shown here is derived from an EMBL/GenBank/DDBJ whole genome shotgun (WGS) entry which is preliminary data.</text>
</comment>
<dbReference type="EMBL" id="JANIBK010000121">
    <property type="protein sequence ID" value="MCQ8130056.1"/>
    <property type="molecule type" value="Genomic_DNA"/>
</dbReference>
<sequence length="97" mass="10962">MRHSTLFFLSLACQAGLLALLLTHASFSESLQKTNLARKAELVENLRLTDLCLFTEARYTRHLSQADLNTAFQDHPLSLEHFPSGSFTQPTLEQFLP</sequence>
<dbReference type="RefSeq" id="WP_256616482.1">
    <property type="nucleotide sequence ID" value="NZ_JANIBK010000121.1"/>
</dbReference>